<organism evidence="1 2">
    <name type="scientific">Aeromonas sobria</name>
    <dbReference type="NCBI Taxonomy" id="646"/>
    <lineage>
        <taxon>Bacteria</taxon>
        <taxon>Pseudomonadati</taxon>
        <taxon>Pseudomonadota</taxon>
        <taxon>Gammaproteobacteria</taxon>
        <taxon>Aeromonadales</taxon>
        <taxon>Aeromonadaceae</taxon>
        <taxon>Aeromonas</taxon>
    </lineage>
</organism>
<evidence type="ECO:0000313" key="1">
    <source>
        <dbReference type="EMBL" id="PKQ71851.1"/>
    </source>
</evidence>
<dbReference type="Proteomes" id="UP000233526">
    <property type="component" value="Unassembled WGS sequence"/>
</dbReference>
<sequence>MSDRFCFLNESILLTSMEHKFNRGKNSFTENDFFEFQSQTNFMKNMNEKHVKLHPMVMF</sequence>
<protein>
    <submittedName>
        <fullName evidence="1">Uncharacterized protein</fullName>
    </submittedName>
</protein>
<dbReference type="AlphaFoldDB" id="A0A2N3IMF7"/>
<proteinExistence type="predicted"/>
<accession>A0A2N3IMF7</accession>
<dbReference type="EMBL" id="LJZX01000084">
    <property type="protein sequence ID" value="PKQ71851.1"/>
    <property type="molecule type" value="Genomic_DNA"/>
</dbReference>
<comment type="caution">
    <text evidence="1">The sequence shown here is derived from an EMBL/GenBank/DDBJ whole genome shotgun (WGS) entry which is preliminary data.</text>
</comment>
<name>A0A2N3IMF7_AERSO</name>
<evidence type="ECO:0000313" key="2">
    <source>
        <dbReference type="Proteomes" id="UP000233526"/>
    </source>
</evidence>
<reference evidence="1 2" key="1">
    <citation type="journal article" date="2017" name="Front. Microbiol.">
        <title>Strong Genomic and Phenotypic Heterogeneity in the Aeromonas sobria Species Complex.</title>
        <authorList>
            <person name="Gauthier J."/>
            <person name="Vincent A.T."/>
            <person name="Charette S.J."/>
            <person name="Derome N."/>
        </authorList>
    </citation>
    <scope>NUCLEOTIDE SEQUENCE [LARGE SCALE GENOMIC DNA]</scope>
    <source>
        <strain evidence="1 2">JF2635</strain>
    </source>
</reference>
<gene>
    <name evidence="1" type="ORF">AOX56_22200</name>
</gene>